<dbReference type="RefSeq" id="WP_068886932.1">
    <property type="nucleotide sequence ID" value="NZ_CBCRUU010000006.1"/>
</dbReference>
<evidence type="ECO:0000313" key="2">
    <source>
        <dbReference type="Proteomes" id="UP000186553"/>
    </source>
</evidence>
<dbReference type="OrthoDB" id="6706565at2"/>
<keyword evidence="2" id="KW-1185">Reference proteome</keyword>
<name>A0A1C3CW61_9GAMM</name>
<reference evidence="1 2" key="1">
    <citation type="submission" date="2016-07" db="EMBL/GenBank/DDBJ databases">
        <title>Acinetobacter sp. ANC 4603.</title>
        <authorList>
            <person name="Radolfova-Krizova L."/>
            <person name="Nemec A."/>
        </authorList>
    </citation>
    <scope>NUCLEOTIDE SEQUENCE [LARGE SCALE GENOMIC DNA]</scope>
    <source>
        <strain evidence="1 2">ANC 4603</strain>
    </source>
</reference>
<sequence length="117" mass="13212">MLKMIDVLEHSLVQNFSDSLFNSTEQCENQFNQALFNVSDIDLQNIISTFFMRHDATDLAQHLDIQSETIEQLQAGSDLKDESLMTATAKIVAYCLAVETDAFNQVDVAESLQDYPM</sequence>
<dbReference type="EMBL" id="MBDL01000009">
    <property type="protein sequence ID" value="ODA13015.1"/>
    <property type="molecule type" value="Genomic_DNA"/>
</dbReference>
<organism evidence="1 2">
    <name type="scientific">Acinetobacter celticus</name>
    <dbReference type="NCBI Taxonomy" id="1891224"/>
    <lineage>
        <taxon>Bacteria</taxon>
        <taxon>Pseudomonadati</taxon>
        <taxon>Pseudomonadota</taxon>
        <taxon>Gammaproteobacteria</taxon>
        <taxon>Moraxellales</taxon>
        <taxon>Moraxellaceae</taxon>
        <taxon>Acinetobacter</taxon>
    </lineage>
</organism>
<protein>
    <submittedName>
        <fullName evidence="1">Uncharacterized protein</fullName>
    </submittedName>
</protein>
<dbReference type="STRING" id="1891224.BBP83_06060"/>
<comment type="caution">
    <text evidence="1">The sequence shown here is derived from an EMBL/GenBank/DDBJ whole genome shotgun (WGS) entry which is preliminary data.</text>
</comment>
<proteinExistence type="predicted"/>
<accession>A0A1C3CW61</accession>
<dbReference type="Proteomes" id="UP000186553">
    <property type="component" value="Unassembled WGS sequence"/>
</dbReference>
<gene>
    <name evidence="1" type="ORF">BBP83_06060</name>
</gene>
<dbReference type="AlphaFoldDB" id="A0A1C3CW61"/>
<evidence type="ECO:0000313" key="1">
    <source>
        <dbReference type="EMBL" id="ODA13015.1"/>
    </source>
</evidence>